<comment type="caution">
    <text evidence="1">The sequence shown here is derived from an EMBL/GenBank/DDBJ whole genome shotgun (WGS) entry which is preliminary data.</text>
</comment>
<reference evidence="1 2" key="1">
    <citation type="journal article" date="2013" name="Genome Announc.">
        <title>Draft Genome Sequence of the Psychrophilic and Alkaliphilic Rhodonellum psychrophilum Strain GCM71T.</title>
        <authorList>
            <person name="Hauptmann A.L."/>
            <person name="Glaring M.A."/>
            <person name="Hallin P.F."/>
            <person name="Prieme A."/>
            <person name="Stougaard P."/>
        </authorList>
    </citation>
    <scope>NUCLEOTIDE SEQUENCE [LARGE SCALE GENOMIC DNA]</scope>
    <source>
        <strain evidence="1 2">GCM71</strain>
    </source>
</reference>
<accession>U5BVC8</accession>
<evidence type="ECO:0000313" key="2">
    <source>
        <dbReference type="Proteomes" id="UP000016843"/>
    </source>
</evidence>
<gene>
    <name evidence="1" type="ORF">P872_10320</name>
</gene>
<sequence>MFLATVEEFVGPTYSWSIFVLNWLESFVLEPVHGTNWSHADVLFQSIPLKINDKDSSLIAR</sequence>
<protein>
    <submittedName>
        <fullName evidence="1">Uncharacterized protein</fullName>
    </submittedName>
</protein>
<name>U5BVC8_9BACT</name>
<organism evidence="1 2">
    <name type="scientific">Rhodonellum psychrophilum GCM71 = DSM 17998</name>
    <dbReference type="NCBI Taxonomy" id="1123057"/>
    <lineage>
        <taxon>Bacteria</taxon>
        <taxon>Pseudomonadati</taxon>
        <taxon>Bacteroidota</taxon>
        <taxon>Cytophagia</taxon>
        <taxon>Cytophagales</taxon>
        <taxon>Cytophagaceae</taxon>
        <taxon>Rhodonellum</taxon>
    </lineage>
</organism>
<dbReference type="Proteomes" id="UP000016843">
    <property type="component" value="Unassembled WGS sequence"/>
</dbReference>
<dbReference type="AlphaFoldDB" id="U5BVC8"/>
<keyword evidence="2" id="KW-1185">Reference proteome</keyword>
<proteinExistence type="predicted"/>
<evidence type="ECO:0000313" key="1">
    <source>
        <dbReference type="EMBL" id="ERM81504.1"/>
    </source>
</evidence>
<dbReference type="EMBL" id="AWXR01000049">
    <property type="protein sequence ID" value="ERM81504.1"/>
    <property type="molecule type" value="Genomic_DNA"/>
</dbReference>